<dbReference type="Pfam" id="PF03801">
    <property type="entry name" value="Ndc80_HEC"/>
    <property type="match status" value="1"/>
</dbReference>
<keyword evidence="7" id="KW-0498">Mitosis</keyword>
<organism evidence="15 16">
    <name type="scientific">Rhizopus oryzae</name>
    <name type="common">Mucormycosis agent</name>
    <name type="synonym">Rhizopus arrhizus var. delemar</name>
    <dbReference type="NCBI Taxonomy" id="64495"/>
    <lineage>
        <taxon>Eukaryota</taxon>
        <taxon>Fungi</taxon>
        <taxon>Fungi incertae sedis</taxon>
        <taxon>Mucoromycota</taxon>
        <taxon>Mucoromycotina</taxon>
        <taxon>Mucoromycetes</taxon>
        <taxon>Mucorales</taxon>
        <taxon>Mucorineae</taxon>
        <taxon>Rhizopodaceae</taxon>
        <taxon>Rhizopus</taxon>
    </lineage>
</organism>
<dbReference type="InterPro" id="IPR055260">
    <property type="entry name" value="Ndc80_CH"/>
</dbReference>
<dbReference type="PANTHER" id="PTHR12215:SF10">
    <property type="entry name" value="L-AMINOADIPATE-SEMIALDEHYDE DEHYDROGENASE-PHOSPHOPANTETHEINYL TRANSFERASE"/>
    <property type="match status" value="1"/>
</dbReference>
<keyword evidence="9" id="KW-0131">Cell cycle</keyword>
<evidence type="ECO:0000256" key="1">
    <source>
        <dbReference type="ARBA" id="ARBA00004584"/>
    </source>
</evidence>
<dbReference type="InterPro" id="IPR008278">
    <property type="entry name" value="4-PPantetheinyl_Trfase_dom"/>
</dbReference>
<dbReference type="InterPro" id="IPR055066">
    <property type="entry name" value="AASDHPPT_N"/>
</dbReference>
<dbReference type="InterPro" id="IPR037143">
    <property type="entry name" value="4-PPantetheinyl_Trfase_dom_sf"/>
</dbReference>
<evidence type="ECO:0000313" key="16">
    <source>
        <dbReference type="Proteomes" id="UP000717996"/>
    </source>
</evidence>
<feature type="domain" description="Kinetochore protein Ndc80 CH" evidence="13">
    <location>
        <begin position="543"/>
        <end position="690"/>
    </location>
</feature>
<dbReference type="Gene3D" id="1.10.418.30">
    <property type="entry name" value="Ncd80 complex, Ncd80 subunit"/>
    <property type="match status" value="1"/>
</dbReference>
<dbReference type="PANTHER" id="PTHR12215">
    <property type="entry name" value="PHOSPHOPANTETHEINE TRANSFERASE"/>
    <property type="match status" value="1"/>
</dbReference>
<evidence type="ECO:0000313" key="15">
    <source>
        <dbReference type="EMBL" id="KAG1537339.1"/>
    </source>
</evidence>
<dbReference type="GO" id="GO:0051301">
    <property type="term" value="P:cell division"/>
    <property type="evidence" value="ECO:0007669"/>
    <property type="project" value="UniProtKB-KW"/>
</dbReference>
<evidence type="ECO:0000259" key="12">
    <source>
        <dbReference type="Pfam" id="PF01648"/>
    </source>
</evidence>
<dbReference type="AlphaFoldDB" id="A0A9P6Y216"/>
<dbReference type="GO" id="GO:0000775">
    <property type="term" value="C:chromosome, centromeric region"/>
    <property type="evidence" value="ECO:0007669"/>
    <property type="project" value="UniProtKB-SubCell"/>
</dbReference>
<evidence type="ECO:0000256" key="7">
    <source>
        <dbReference type="ARBA" id="ARBA00022776"/>
    </source>
</evidence>
<protein>
    <recommendedName>
        <fullName evidence="3">holo-[acyl-carrier-protein] synthase</fullName>
        <ecNumber evidence="3">2.7.8.7</ecNumber>
    </recommendedName>
</protein>
<feature type="domain" description="4'-phosphopantetheinyl transferase N-terminal" evidence="14">
    <location>
        <begin position="246"/>
        <end position="327"/>
    </location>
</feature>
<dbReference type="GO" id="GO:0008897">
    <property type="term" value="F:holo-[acyl-carrier-protein] synthase activity"/>
    <property type="evidence" value="ECO:0007669"/>
    <property type="project" value="UniProtKB-EC"/>
</dbReference>
<evidence type="ECO:0000256" key="6">
    <source>
        <dbReference type="ARBA" id="ARBA00022679"/>
    </source>
</evidence>
<evidence type="ECO:0000256" key="10">
    <source>
        <dbReference type="ARBA" id="ARBA00023328"/>
    </source>
</evidence>
<accession>A0A9P6Y216</accession>
<comment type="subcellular location">
    <subcellularLocation>
        <location evidence="1">Chromosome</location>
        <location evidence="1">Centromere</location>
    </subcellularLocation>
</comment>
<dbReference type="Pfam" id="PF01648">
    <property type="entry name" value="ACPS"/>
    <property type="match status" value="1"/>
</dbReference>
<comment type="caution">
    <text evidence="15">The sequence shown here is derived from an EMBL/GenBank/DDBJ whole genome shotgun (WGS) entry which is preliminary data.</text>
</comment>
<reference evidence="15" key="1">
    <citation type="journal article" date="2020" name="Microb. Genom.">
        <title>Genetic diversity of clinical and environmental Mucorales isolates obtained from an investigation of mucormycosis cases among solid organ transplant recipients.</title>
        <authorList>
            <person name="Nguyen M.H."/>
            <person name="Kaul D."/>
            <person name="Muto C."/>
            <person name="Cheng S.J."/>
            <person name="Richter R.A."/>
            <person name="Bruno V.M."/>
            <person name="Liu G."/>
            <person name="Beyhan S."/>
            <person name="Sundermann A.J."/>
            <person name="Mounaud S."/>
            <person name="Pasculle A.W."/>
            <person name="Nierman W.C."/>
            <person name="Driscoll E."/>
            <person name="Cumbie R."/>
            <person name="Clancy C.J."/>
            <person name="Dupont C.L."/>
        </authorList>
    </citation>
    <scope>NUCLEOTIDE SEQUENCE</scope>
    <source>
        <strain evidence="15">GL16</strain>
    </source>
</reference>
<evidence type="ECO:0000256" key="4">
    <source>
        <dbReference type="ARBA" id="ARBA00022454"/>
    </source>
</evidence>
<evidence type="ECO:0000259" key="13">
    <source>
        <dbReference type="Pfam" id="PF03801"/>
    </source>
</evidence>
<keyword evidence="10" id="KW-0137">Centromere</keyword>
<dbReference type="Proteomes" id="UP000717996">
    <property type="component" value="Unassembled WGS sequence"/>
</dbReference>
<name>A0A9P6Y216_RHIOR</name>
<keyword evidence="8 11" id="KW-0175">Coiled coil</keyword>
<dbReference type="GO" id="GO:0000287">
    <property type="term" value="F:magnesium ion binding"/>
    <property type="evidence" value="ECO:0007669"/>
    <property type="project" value="InterPro"/>
</dbReference>
<keyword evidence="5" id="KW-0132">Cell division</keyword>
<feature type="coiled-coil region" evidence="11">
    <location>
        <begin position="730"/>
        <end position="775"/>
    </location>
</feature>
<dbReference type="EMBL" id="JAANIT010002154">
    <property type="protein sequence ID" value="KAG1537339.1"/>
    <property type="molecule type" value="Genomic_DNA"/>
</dbReference>
<keyword evidence="6" id="KW-0808">Transferase</keyword>
<dbReference type="GO" id="GO:0019878">
    <property type="term" value="P:lysine biosynthetic process via aminoadipic acid"/>
    <property type="evidence" value="ECO:0007669"/>
    <property type="project" value="TreeGrafter"/>
</dbReference>
<dbReference type="EC" id="2.7.8.7" evidence="3"/>
<evidence type="ECO:0000256" key="5">
    <source>
        <dbReference type="ARBA" id="ARBA00022618"/>
    </source>
</evidence>
<dbReference type="InterPro" id="IPR038273">
    <property type="entry name" value="Ndc80_sf"/>
</dbReference>
<dbReference type="InterPro" id="IPR050559">
    <property type="entry name" value="P-Pant_transferase_sf"/>
</dbReference>
<evidence type="ECO:0000256" key="3">
    <source>
        <dbReference type="ARBA" id="ARBA00013172"/>
    </source>
</evidence>
<dbReference type="GO" id="GO:0005829">
    <property type="term" value="C:cytosol"/>
    <property type="evidence" value="ECO:0007669"/>
    <property type="project" value="TreeGrafter"/>
</dbReference>
<proteinExistence type="inferred from homology"/>
<keyword evidence="4" id="KW-0158">Chromosome</keyword>
<dbReference type="Gene3D" id="3.90.470.20">
    <property type="entry name" value="4'-phosphopantetheinyl transferase domain"/>
    <property type="match status" value="2"/>
</dbReference>
<evidence type="ECO:0000256" key="2">
    <source>
        <dbReference type="ARBA" id="ARBA00007050"/>
    </source>
</evidence>
<dbReference type="Pfam" id="PF22624">
    <property type="entry name" value="AASDHPPT_N"/>
    <property type="match status" value="1"/>
</dbReference>
<gene>
    <name evidence="15" type="ORF">G6F51_010430</name>
</gene>
<evidence type="ECO:0000256" key="11">
    <source>
        <dbReference type="SAM" id="Coils"/>
    </source>
</evidence>
<feature type="coiled-coil region" evidence="11">
    <location>
        <begin position="814"/>
        <end position="841"/>
    </location>
</feature>
<evidence type="ECO:0000256" key="8">
    <source>
        <dbReference type="ARBA" id="ARBA00023054"/>
    </source>
</evidence>
<feature type="domain" description="4'-phosphopantetheinyl transferase" evidence="12">
    <location>
        <begin position="335"/>
        <end position="430"/>
    </location>
</feature>
<evidence type="ECO:0000256" key="9">
    <source>
        <dbReference type="ARBA" id="ARBA00023306"/>
    </source>
</evidence>
<sequence length="1064" mass="124211">MNILLSEDHGNTEVLSYKSEEDAYDEATKRNTLLNAESDIALTTKRISPVVNAAVRKERQYNLHSSNQIEIKRKKKWWKLFESLSNRVKKHQNRRKLLVAETIEPVIQLIPIADNMPLGDVLDSEQQRKILSQLQQQDSPLDAQQHTICSEKTRITRLERVWVFRLISDGDRQSKDHIAWIGFDYENQIFIENYTNSEIGNCTNDENLVLYDSHIRHKDTPVIVIPSKNKGYFFTDTNQSELCTLEFQWALGKLTTEETTSVLRFKFARDQHLALASILLRRYYFSKLLNVPWDELEFGKHQGGKPFLKNHADIDFNTSHDGNWVIFGCIKGMKIGVDVVNIVRPTTGSIDDFINSFEPQLAKDEMKLIMNSKSDKLSTFYEIWGCKESYTKAIGVGLYLELQELSFSNQDKQIKLFYKGKQLESWCFHIVQFDFSTIAVVCCGDDMLPAVTFEHPTKLIVITRMAEISEDARGAITSHSRKRQSVLSLSESARKIQRLSLNTPERLNYYFDRLQTPEQQADRIESRPVAYDYDEERTINSSRTSILSEASLSEYVRQFNESQQETHERKIVYDTKPFKDPEQQKGYITKIASFLLQTEYAKELPSIRRNLRSLTSSDFQAMVRHLLKIIDPDIELLRNFHEELPKTLRMLQCPLADVITPKTLLSIGAPHSYPNFLALLYWMAELCKGIQAPINDDDDDMSGLMFDKNYFDYIFSNHAFNAQTEYMNGMEDMSESNKEFEEVLAKTELMAADIKEKINLDIESLQDQLEEFHRTNPTLEYVTKRNIDLTTDIEKFKAYCEKKSRKIEKSVALEGKSKEQIARFEREKEIIEAEINKHSQDLQNRNLTVDEVNTTLLELKISTKLAAIPALEIREDELKIEFDPISEDPIKDFPIDFQTKHIPALEKVYKYYREEVHTMTINISKLREKLEEIVKEISDIQAKTQLNMKMSEKRKEEYEEREAKWQQDNLASVKLLEAEEREIEERETTAKNELSAADQELYEINKQVIERRIEMERNKAENQEKYLRFVQDLRRKIIEIEEIAKKTHEQVKADSETAIEIMKK</sequence>
<comment type="similarity">
    <text evidence="2">Belongs to the NDC80/HEC1 family.</text>
</comment>
<feature type="coiled-coil region" evidence="11">
    <location>
        <begin position="916"/>
        <end position="1050"/>
    </location>
</feature>
<dbReference type="SUPFAM" id="SSF56214">
    <property type="entry name" value="4'-phosphopantetheinyl transferase"/>
    <property type="match status" value="2"/>
</dbReference>
<evidence type="ECO:0000259" key="14">
    <source>
        <dbReference type="Pfam" id="PF22624"/>
    </source>
</evidence>